<accession>A0A1M4X222</accession>
<protein>
    <submittedName>
        <fullName evidence="5">Type I restriction enzyme, S subunit</fullName>
    </submittedName>
</protein>
<proteinExistence type="inferred from homology"/>
<dbReference type="OrthoDB" id="512700at2"/>
<evidence type="ECO:0000313" key="6">
    <source>
        <dbReference type="Proteomes" id="UP000184144"/>
    </source>
</evidence>
<evidence type="ECO:0000256" key="2">
    <source>
        <dbReference type="ARBA" id="ARBA00022747"/>
    </source>
</evidence>
<feature type="domain" description="Type I restriction modification DNA specificity" evidence="4">
    <location>
        <begin position="5"/>
        <end position="186"/>
    </location>
</feature>
<dbReference type="InterPro" id="IPR044946">
    <property type="entry name" value="Restrct_endonuc_typeI_TRD_sf"/>
</dbReference>
<evidence type="ECO:0000259" key="4">
    <source>
        <dbReference type="Pfam" id="PF01420"/>
    </source>
</evidence>
<name>A0A1M4X222_9RHOB</name>
<dbReference type="GO" id="GO:0003677">
    <property type="term" value="F:DNA binding"/>
    <property type="evidence" value="ECO:0007669"/>
    <property type="project" value="UniProtKB-KW"/>
</dbReference>
<comment type="similarity">
    <text evidence="1">Belongs to the type-I restriction system S methylase family.</text>
</comment>
<dbReference type="Pfam" id="PF01420">
    <property type="entry name" value="Methylase_S"/>
    <property type="match status" value="2"/>
</dbReference>
<dbReference type="Gene3D" id="3.90.220.20">
    <property type="entry name" value="DNA methylase specificity domains"/>
    <property type="match status" value="2"/>
</dbReference>
<sequence>MSERSTVSLGEVVDILTGNPFKSAEYEDGEANPKLLRGDNIAQGSLRWENVKRWPKSKSEGLDRYELKAGDVVLAMDRPWIEAGLKYACLSEHDLPAFLVQRVARMRGTERLRTDFLRYLIGSRAFTAHVLGVQTGTAVPHISAGQIKSYEFDLPSLEDQESIAAYLGSLDDKIELNRRMNETLEEMARALFRDWFVDFGPTRRQMEGATDPAAIMGHAFPLEKAATLAPLFPAKIGKDGLPEGWDKQPVGELSEIVGGGTPSTKTEEFWEGGTHLWATPRDLSKLSGVFIGNTERKLTDEGLAKVSSGLSPKGSVLMSSRAPIGYLAIASIPVAVNQGFIVMRPTDQFPTHFAKLWCEANMETIESNANGSTFQEISKKNFKPILATVSSTEVMAAFSKVAGLLFDKLQANEQENQTLADMRDLLLPKLMSGEIRLKDAEALV</sequence>
<dbReference type="STRING" id="1486859.SAMN05444273_1038"/>
<organism evidence="5 6">
    <name type="scientific">Litoreibacter ascidiaceicola</name>
    <dbReference type="NCBI Taxonomy" id="1486859"/>
    <lineage>
        <taxon>Bacteria</taxon>
        <taxon>Pseudomonadati</taxon>
        <taxon>Pseudomonadota</taxon>
        <taxon>Alphaproteobacteria</taxon>
        <taxon>Rhodobacterales</taxon>
        <taxon>Roseobacteraceae</taxon>
        <taxon>Litoreibacter</taxon>
    </lineage>
</organism>
<reference evidence="6" key="1">
    <citation type="submission" date="2016-11" db="EMBL/GenBank/DDBJ databases">
        <authorList>
            <person name="Varghese N."/>
            <person name="Submissions S."/>
        </authorList>
    </citation>
    <scope>NUCLEOTIDE SEQUENCE [LARGE SCALE GENOMIC DNA]</scope>
    <source>
        <strain evidence="6">DSM 100566</strain>
    </source>
</reference>
<evidence type="ECO:0000256" key="3">
    <source>
        <dbReference type="ARBA" id="ARBA00023125"/>
    </source>
</evidence>
<dbReference type="CDD" id="cd17259">
    <property type="entry name" value="RMtype1_S_StySKI-TRD2-CR2_like"/>
    <property type="match status" value="1"/>
</dbReference>
<dbReference type="AlphaFoldDB" id="A0A1M4X222"/>
<dbReference type="EMBL" id="FQUV01000003">
    <property type="protein sequence ID" value="SHE87393.1"/>
    <property type="molecule type" value="Genomic_DNA"/>
</dbReference>
<evidence type="ECO:0000256" key="1">
    <source>
        <dbReference type="ARBA" id="ARBA00010923"/>
    </source>
</evidence>
<evidence type="ECO:0000313" key="5">
    <source>
        <dbReference type="EMBL" id="SHE87393.1"/>
    </source>
</evidence>
<gene>
    <name evidence="5" type="ORF">SAMN05444273_1038</name>
</gene>
<dbReference type="SUPFAM" id="SSF116734">
    <property type="entry name" value="DNA methylase specificity domain"/>
    <property type="match status" value="2"/>
</dbReference>
<dbReference type="PANTHER" id="PTHR30408">
    <property type="entry name" value="TYPE-1 RESTRICTION ENZYME ECOKI SPECIFICITY PROTEIN"/>
    <property type="match status" value="1"/>
</dbReference>
<keyword evidence="3" id="KW-0238">DNA-binding</keyword>
<dbReference type="Proteomes" id="UP000184144">
    <property type="component" value="Unassembled WGS sequence"/>
</dbReference>
<dbReference type="GO" id="GO:0009307">
    <property type="term" value="P:DNA restriction-modification system"/>
    <property type="evidence" value="ECO:0007669"/>
    <property type="project" value="UniProtKB-KW"/>
</dbReference>
<dbReference type="InterPro" id="IPR052021">
    <property type="entry name" value="Type-I_RS_S_subunit"/>
</dbReference>
<feature type="domain" description="Type I restriction modification DNA specificity" evidence="4">
    <location>
        <begin position="242"/>
        <end position="383"/>
    </location>
</feature>
<keyword evidence="2" id="KW-0680">Restriction system</keyword>
<dbReference type="InterPro" id="IPR000055">
    <property type="entry name" value="Restrct_endonuc_typeI_TRD"/>
</dbReference>
<keyword evidence="6" id="KW-1185">Reference proteome</keyword>
<dbReference type="CDD" id="cd17273">
    <property type="entry name" value="RMtype1_S_EcoJA69PI-TRD1-CR1_like"/>
    <property type="match status" value="1"/>
</dbReference>
<dbReference type="RefSeq" id="WP_073141792.1">
    <property type="nucleotide sequence ID" value="NZ_FQUV01000003.1"/>
</dbReference>
<dbReference type="PANTHER" id="PTHR30408:SF13">
    <property type="entry name" value="TYPE I RESTRICTION ENZYME HINDI SPECIFICITY SUBUNIT"/>
    <property type="match status" value="1"/>
</dbReference>